<evidence type="ECO:0000313" key="1">
    <source>
        <dbReference type="EMBL" id="KAK5053916.1"/>
    </source>
</evidence>
<dbReference type="Proteomes" id="UP001358417">
    <property type="component" value="Unassembled WGS sequence"/>
</dbReference>
<proteinExistence type="predicted"/>
<dbReference type="GeneID" id="89970094"/>
<keyword evidence="2" id="KW-1185">Reference proteome</keyword>
<reference evidence="1 2" key="1">
    <citation type="submission" date="2023-08" db="EMBL/GenBank/DDBJ databases">
        <title>Black Yeasts Isolated from many extreme environments.</title>
        <authorList>
            <person name="Coleine C."/>
            <person name="Stajich J.E."/>
            <person name="Selbmann L."/>
        </authorList>
    </citation>
    <scope>NUCLEOTIDE SEQUENCE [LARGE SCALE GENOMIC DNA]</scope>
    <source>
        <strain evidence="1 2">CCFEE 5792</strain>
    </source>
</reference>
<name>A0AAV9NEC0_9EURO</name>
<accession>A0AAV9NEC0</accession>
<dbReference type="RefSeq" id="XP_064707041.1">
    <property type="nucleotide sequence ID" value="XM_064845496.1"/>
</dbReference>
<sequence length="82" mass="9552">MAIVNAFRSKSLVYRAIEDNEEDKAFLHSLWLDPQSLYQNRYKQLFQPVSRDAFNLQHKAKATGRLIDVLICLPVKSEELDD</sequence>
<gene>
    <name evidence="1" type="ORF">LTR84_001878</name>
</gene>
<comment type="caution">
    <text evidence="1">The sequence shown here is derived from an EMBL/GenBank/DDBJ whole genome shotgun (WGS) entry which is preliminary data.</text>
</comment>
<organism evidence="1 2">
    <name type="scientific">Exophiala bonariae</name>
    <dbReference type="NCBI Taxonomy" id="1690606"/>
    <lineage>
        <taxon>Eukaryota</taxon>
        <taxon>Fungi</taxon>
        <taxon>Dikarya</taxon>
        <taxon>Ascomycota</taxon>
        <taxon>Pezizomycotina</taxon>
        <taxon>Eurotiomycetes</taxon>
        <taxon>Chaetothyriomycetidae</taxon>
        <taxon>Chaetothyriales</taxon>
        <taxon>Herpotrichiellaceae</taxon>
        <taxon>Exophiala</taxon>
    </lineage>
</organism>
<protein>
    <submittedName>
        <fullName evidence="1">Uncharacterized protein</fullName>
    </submittedName>
</protein>
<dbReference type="EMBL" id="JAVRRD010000011">
    <property type="protein sequence ID" value="KAK5053916.1"/>
    <property type="molecule type" value="Genomic_DNA"/>
</dbReference>
<dbReference type="AlphaFoldDB" id="A0AAV9NEC0"/>
<evidence type="ECO:0000313" key="2">
    <source>
        <dbReference type="Proteomes" id="UP001358417"/>
    </source>
</evidence>